<evidence type="ECO:0000313" key="2">
    <source>
        <dbReference type="EMBL" id="KAF2672242.1"/>
    </source>
</evidence>
<dbReference type="PANTHER" id="PTHR38847">
    <property type="match status" value="1"/>
</dbReference>
<feature type="signal peptide" evidence="1">
    <location>
        <begin position="1"/>
        <end position="18"/>
    </location>
</feature>
<dbReference type="OrthoDB" id="152248at2759"/>
<dbReference type="PANTHER" id="PTHR38847:SF1">
    <property type="entry name" value="PSEUDOURIDINE SYNTHASE RSUA_RLUA-LIKE DOMAIN-CONTAINING PROTEIN"/>
    <property type="match status" value="1"/>
</dbReference>
<proteinExistence type="predicted"/>
<protein>
    <recommendedName>
        <fullName evidence="4">Secreted protein</fullName>
    </recommendedName>
</protein>
<evidence type="ECO:0000256" key="1">
    <source>
        <dbReference type="SAM" id="SignalP"/>
    </source>
</evidence>
<dbReference type="EMBL" id="MU004232">
    <property type="protein sequence ID" value="KAF2672242.1"/>
    <property type="molecule type" value="Genomic_DNA"/>
</dbReference>
<keyword evidence="1" id="KW-0732">Signal</keyword>
<feature type="chain" id="PRO_5025388432" description="Secreted protein" evidence="1">
    <location>
        <begin position="19"/>
        <end position="207"/>
    </location>
</feature>
<keyword evidence="3" id="KW-1185">Reference proteome</keyword>
<name>A0A6A6UJ44_9PEZI</name>
<evidence type="ECO:0000313" key="3">
    <source>
        <dbReference type="Proteomes" id="UP000799302"/>
    </source>
</evidence>
<dbReference type="AlphaFoldDB" id="A0A6A6UJ44"/>
<dbReference type="Pfam" id="PF14273">
    <property type="entry name" value="DUF4360"/>
    <property type="match status" value="1"/>
</dbReference>
<accession>A0A6A6UJ44</accession>
<dbReference type="Proteomes" id="UP000799302">
    <property type="component" value="Unassembled WGS sequence"/>
</dbReference>
<sequence>MRFFYNAVIAFFTVVGTASPVPEAEDQPDPKSVYIESVTWNGSGCKRGTSDTTASLSDDRKTISVLYSNYVAQSGTGSSASDGRKNCLLNFKLHVPKGWQYTMSNTIFHGFADMGNGGCNGYVKASYWFSGQTGSVGAQYNFPKNALGNYETTTTVQAIWPTCNIPTMFNVNSEAYISCSKNRGQLTVDSIDHTYRETYILSWRRCD</sequence>
<organism evidence="2 3">
    <name type="scientific">Microthyrium microscopicum</name>
    <dbReference type="NCBI Taxonomy" id="703497"/>
    <lineage>
        <taxon>Eukaryota</taxon>
        <taxon>Fungi</taxon>
        <taxon>Dikarya</taxon>
        <taxon>Ascomycota</taxon>
        <taxon>Pezizomycotina</taxon>
        <taxon>Dothideomycetes</taxon>
        <taxon>Dothideomycetes incertae sedis</taxon>
        <taxon>Microthyriales</taxon>
        <taxon>Microthyriaceae</taxon>
        <taxon>Microthyrium</taxon>
    </lineage>
</organism>
<gene>
    <name evidence="2" type="ORF">BT63DRAFT_477035</name>
</gene>
<reference evidence="2" key="1">
    <citation type="journal article" date="2020" name="Stud. Mycol.">
        <title>101 Dothideomycetes genomes: a test case for predicting lifestyles and emergence of pathogens.</title>
        <authorList>
            <person name="Haridas S."/>
            <person name="Albert R."/>
            <person name="Binder M."/>
            <person name="Bloem J."/>
            <person name="Labutti K."/>
            <person name="Salamov A."/>
            <person name="Andreopoulos B."/>
            <person name="Baker S."/>
            <person name="Barry K."/>
            <person name="Bills G."/>
            <person name="Bluhm B."/>
            <person name="Cannon C."/>
            <person name="Castanera R."/>
            <person name="Culley D."/>
            <person name="Daum C."/>
            <person name="Ezra D."/>
            <person name="Gonzalez J."/>
            <person name="Henrissat B."/>
            <person name="Kuo A."/>
            <person name="Liang C."/>
            <person name="Lipzen A."/>
            <person name="Lutzoni F."/>
            <person name="Magnuson J."/>
            <person name="Mondo S."/>
            <person name="Nolan M."/>
            <person name="Ohm R."/>
            <person name="Pangilinan J."/>
            <person name="Park H.-J."/>
            <person name="Ramirez L."/>
            <person name="Alfaro M."/>
            <person name="Sun H."/>
            <person name="Tritt A."/>
            <person name="Yoshinaga Y."/>
            <person name="Zwiers L.-H."/>
            <person name="Turgeon B."/>
            <person name="Goodwin S."/>
            <person name="Spatafora J."/>
            <person name="Crous P."/>
            <person name="Grigoriev I."/>
        </authorList>
    </citation>
    <scope>NUCLEOTIDE SEQUENCE</scope>
    <source>
        <strain evidence="2">CBS 115976</strain>
    </source>
</reference>
<dbReference type="InterPro" id="IPR025649">
    <property type="entry name" value="DUF4360"/>
</dbReference>
<evidence type="ECO:0008006" key="4">
    <source>
        <dbReference type="Google" id="ProtNLM"/>
    </source>
</evidence>